<dbReference type="InterPro" id="IPR019786">
    <property type="entry name" value="Zinc_finger_PHD-type_CS"/>
</dbReference>
<protein>
    <recommendedName>
        <fullName evidence="3">Transcription factor BYE1</fullName>
    </recommendedName>
</protein>
<dbReference type="GO" id="GO:0031440">
    <property type="term" value="P:regulation of mRNA 3'-end processing"/>
    <property type="evidence" value="ECO:0007669"/>
    <property type="project" value="TreeGrafter"/>
</dbReference>
<feature type="compositionally biased region" description="Basic and acidic residues" evidence="7">
    <location>
        <begin position="177"/>
        <end position="190"/>
    </location>
</feature>
<dbReference type="PANTHER" id="PTHR11477:SF11">
    <property type="entry name" value="TRANSCRIPTION FACTOR BYE1"/>
    <property type="match status" value="1"/>
</dbReference>
<dbReference type="GO" id="GO:0006362">
    <property type="term" value="P:transcription elongation by RNA polymerase I"/>
    <property type="evidence" value="ECO:0007669"/>
    <property type="project" value="TreeGrafter"/>
</dbReference>
<comment type="caution">
    <text evidence="9">The sequence shown here is derived from an EMBL/GenBank/DDBJ whole genome shotgun (WGS) entry which is preliminary data.</text>
</comment>
<feature type="compositionally biased region" description="Polar residues" evidence="7">
    <location>
        <begin position="497"/>
        <end position="508"/>
    </location>
</feature>
<dbReference type="GO" id="GO:0001139">
    <property type="term" value="F:RNA polymerase II complex recruiting activity"/>
    <property type="evidence" value="ECO:0007669"/>
    <property type="project" value="TreeGrafter"/>
</dbReference>
<dbReference type="GO" id="GO:0031564">
    <property type="term" value="P:transcription antitermination"/>
    <property type="evidence" value="ECO:0007669"/>
    <property type="project" value="TreeGrafter"/>
</dbReference>
<dbReference type="Gene3D" id="1.10.472.30">
    <property type="entry name" value="Transcription elongation factor S-II, central domain"/>
    <property type="match status" value="1"/>
</dbReference>
<dbReference type="InterPro" id="IPR036575">
    <property type="entry name" value="TFIIS_cen_dom_sf"/>
</dbReference>
<keyword evidence="5" id="KW-0863">Zinc-finger</keyword>
<feature type="domain" description="TFIIS central" evidence="8">
    <location>
        <begin position="313"/>
        <end position="448"/>
    </location>
</feature>
<accession>A0A0W4ZQ80</accession>
<evidence type="ECO:0000259" key="8">
    <source>
        <dbReference type="PROSITE" id="PS51321"/>
    </source>
</evidence>
<dbReference type="PANTHER" id="PTHR11477">
    <property type="entry name" value="TRANSCRIPTION FACTOR S-II ZINC FINGER DOMAIN-CONTAINING PROTEIN"/>
    <property type="match status" value="1"/>
</dbReference>
<dbReference type="InterPro" id="IPR001965">
    <property type="entry name" value="Znf_PHD"/>
</dbReference>
<dbReference type="Pfam" id="PF07744">
    <property type="entry name" value="SPOC"/>
    <property type="match status" value="1"/>
</dbReference>
<dbReference type="Pfam" id="PF07500">
    <property type="entry name" value="TFIIS_M"/>
    <property type="match status" value="1"/>
</dbReference>
<dbReference type="GO" id="GO:0008270">
    <property type="term" value="F:zinc ion binding"/>
    <property type="evidence" value="ECO:0007669"/>
    <property type="project" value="UniProtKB-KW"/>
</dbReference>
<feature type="region of interest" description="Disordered" evidence="7">
    <location>
        <begin position="856"/>
        <end position="878"/>
    </location>
</feature>
<proteinExistence type="inferred from homology"/>
<evidence type="ECO:0000313" key="10">
    <source>
        <dbReference type="Proteomes" id="UP000053447"/>
    </source>
</evidence>
<dbReference type="Pfam" id="PF20826">
    <property type="entry name" value="PHD_5"/>
    <property type="match status" value="1"/>
</dbReference>
<feature type="region of interest" description="Disordered" evidence="7">
    <location>
        <begin position="211"/>
        <end position="254"/>
    </location>
</feature>
<evidence type="ECO:0000256" key="2">
    <source>
        <dbReference type="ARBA" id="ARBA00011050"/>
    </source>
</evidence>
<evidence type="ECO:0000256" key="4">
    <source>
        <dbReference type="ARBA" id="ARBA00022723"/>
    </source>
</evidence>
<dbReference type="Proteomes" id="UP000053447">
    <property type="component" value="Unassembled WGS sequence"/>
</dbReference>
<dbReference type="SUPFAM" id="SSF57903">
    <property type="entry name" value="FYVE/PHD zinc finger"/>
    <property type="match status" value="1"/>
</dbReference>
<feature type="compositionally biased region" description="Basic and acidic residues" evidence="7">
    <location>
        <begin position="515"/>
        <end position="530"/>
    </location>
</feature>
<reference evidence="10" key="1">
    <citation type="journal article" date="2016" name="Nat. Commun.">
        <title>Genome analysis of three Pneumocystis species reveals adaptation mechanisms to life exclusively in mammalian hosts.</title>
        <authorList>
            <person name="Ma L."/>
            <person name="Chen Z."/>
            <person name="Huang D.W."/>
            <person name="Kutty G."/>
            <person name="Ishihara M."/>
            <person name="Wang H."/>
            <person name="Abouelleil A."/>
            <person name="Bishop L."/>
            <person name="Davey E."/>
            <person name="Deng R."/>
            <person name="Deng X."/>
            <person name="Fan L."/>
            <person name="Fantoni G."/>
            <person name="Fitzgerald M."/>
            <person name="Gogineni E."/>
            <person name="Goldberg J.M."/>
            <person name="Handley G."/>
            <person name="Hu X."/>
            <person name="Huber C."/>
            <person name="Jiao X."/>
            <person name="Jones K."/>
            <person name="Levin J.Z."/>
            <person name="Liu Y."/>
            <person name="Macdonald P."/>
            <person name="Melnikov A."/>
            <person name="Raley C."/>
            <person name="Sassi M."/>
            <person name="Sherman B.T."/>
            <person name="Song X."/>
            <person name="Sykes S."/>
            <person name="Tran B."/>
            <person name="Walsh L."/>
            <person name="Xia Y."/>
            <person name="Yang J."/>
            <person name="Young S."/>
            <person name="Zeng Q."/>
            <person name="Zheng X."/>
            <person name="Stephens R."/>
            <person name="Nusbaum C."/>
            <person name="Birren B.W."/>
            <person name="Azadi P."/>
            <person name="Lempicki R.A."/>
            <person name="Cuomo C.A."/>
            <person name="Kovacs J.A."/>
        </authorList>
    </citation>
    <scope>NUCLEOTIDE SEQUENCE [LARGE SCALE GENOMIC DNA]</scope>
    <source>
        <strain evidence="10">RU7</strain>
    </source>
</reference>
<evidence type="ECO:0000313" key="9">
    <source>
        <dbReference type="EMBL" id="KTW30514.1"/>
    </source>
</evidence>
<keyword evidence="4" id="KW-0479">Metal-binding</keyword>
<dbReference type="GO" id="GO:0006368">
    <property type="term" value="P:transcription elongation by RNA polymerase II"/>
    <property type="evidence" value="ECO:0007669"/>
    <property type="project" value="TreeGrafter"/>
</dbReference>
<evidence type="ECO:0000256" key="1">
    <source>
        <dbReference type="ARBA" id="ARBA00002311"/>
    </source>
</evidence>
<name>A0A0W4ZQ80_PNEJ7</name>
<dbReference type="InterPro" id="IPR011011">
    <property type="entry name" value="Znf_FYVE_PHD"/>
</dbReference>
<dbReference type="InterPro" id="IPR012921">
    <property type="entry name" value="SPOC_C"/>
</dbReference>
<keyword evidence="10" id="KW-1185">Reference proteome</keyword>
<dbReference type="AlphaFoldDB" id="A0A0W4ZQ80"/>
<dbReference type="GO" id="GO:0032991">
    <property type="term" value="C:protein-containing complex"/>
    <property type="evidence" value="ECO:0007669"/>
    <property type="project" value="UniProtKB-ARBA"/>
</dbReference>
<comment type="function">
    <text evidence="1">Negative regulator of transcription elongation.</text>
</comment>
<gene>
    <name evidence="9" type="ORF">T551_01797</name>
</gene>
<sequence length="878" mass="100091">MGQHIGEGTGATAATSEKNEQEGEYLFLKKKELKGQKREEKEDIFKEKLRKKRMDEKRDSEKKAEIREKKRKLKVGMESLRRSRRTNKGHRRQMFEEREIPMNERVRCRCGKDDGGIMVQCEGCTTWQHIVCMGFENEENLPETYFCDVCRPELYQGLQKAQKMKNVGKKTKNRVQSKKEHDLAKTTEKRSMGDIEEEILCEKENKELTEEVVEKGGLGSVTESENRDVKQETPSPASTSDSDYHFQEDHDIPPAKMSRVSFEQSYIKALQNRKLPQALKHVKKADTPLARQTTNQVPIEDPVEKLEELKDATRKHVAQSFSTIFVTAITTLLEEGSLVLDHDETPEKAGERLALTIEYSMFKDFSIEEKGKYILTPKYKERFRTLHFNLKDDKNPQLRTRVVSGEIIPQDLVHMTSEEMASSEIQLLAESVRAQSTKNSVLKQTEAPRIRRTHKGEEIIGDQEISGLPIQQKIETLIPFSLKSKSEIEEVPKESPILSQQLNSTHGKTTVPKINESDSDKNKAQDDERNLVSNQSFDIQNVWSNIKSQKASYISEKYPVHAQDAAEIDFDPDIDRMIDDDNNSTNTPPYSPSYNAVETNIIHPIWSGRLFMASVAEFNAIAIHVAGPSISPARPWSEILQDKIVVDGRISVDKSTEYLCQQKLSSTKHLIVISFKPQNKEMQHGFEKLYHYFYSRKRYGVLKPTTSAVKDAYIIPLSPTDQLPEFIQLMDETHISEKKRTEKYILGVFIVNKISNTVPLVNKTSHTSQGVNEWKELNSVPIMHQAANIPTSSISHLPTVPLLGELNLPNNISLSSADIAILLSVLNANPEILSNPELASNSKLLQQLVIQHQNQQNQINTAHPSNSRPMASRWDKKW</sequence>
<dbReference type="EMBL" id="LFWA01000007">
    <property type="protein sequence ID" value="KTW30514.1"/>
    <property type="molecule type" value="Genomic_DNA"/>
</dbReference>
<dbReference type="SMART" id="SM00249">
    <property type="entry name" value="PHD"/>
    <property type="match status" value="1"/>
</dbReference>
<dbReference type="RefSeq" id="XP_018229805.1">
    <property type="nucleotide sequence ID" value="XM_018374060.1"/>
</dbReference>
<dbReference type="GeneID" id="28940315"/>
<feature type="region of interest" description="Disordered" evidence="7">
    <location>
        <begin position="165"/>
        <end position="190"/>
    </location>
</feature>
<dbReference type="GO" id="GO:0000977">
    <property type="term" value="F:RNA polymerase II transcription regulatory region sequence-specific DNA binding"/>
    <property type="evidence" value="ECO:0007669"/>
    <property type="project" value="TreeGrafter"/>
</dbReference>
<feature type="region of interest" description="Disordered" evidence="7">
    <location>
        <begin position="491"/>
        <end position="532"/>
    </location>
</feature>
<keyword evidence="6" id="KW-0862">Zinc</keyword>
<evidence type="ECO:0000256" key="5">
    <source>
        <dbReference type="ARBA" id="ARBA00022771"/>
    </source>
</evidence>
<dbReference type="SMART" id="SM00510">
    <property type="entry name" value="TFS2M"/>
    <property type="match status" value="1"/>
</dbReference>
<dbReference type="CDD" id="cd21538">
    <property type="entry name" value="SPOC_TFIIS"/>
    <property type="match status" value="1"/>
</dbReference>
<feature type="compositionally biased region" description="Basic and acidic residues" evidence="7">
    <location>
        <begin position="17"/>
        <end position="68"/>
    </location>
</feature>
<dbReference type="GO" id="GO:0005634">
    <property type="term" value="C:nucleus"/>
    <property type="evidence" value="ECO:0007669"/>
    <property type="project" value="TreeGrafter"/>
</dbReference>
<evidence type="ECO:0000256" key="6">
    <source>
        <dbReference type="ARBA" id="ARBA00022833"/>
    </source>
</evidence>
<dbReference type="InterPro" id="IPR013083">
    <property type="entry name" value="Znf_RING/FYVE/PHD"/>
</dbReference>
<feature type="compositionally biased region" description="Polar residues" evidence="7">
    <location>
        <begin position="232"/>
        <end position="241"/>
    </location>
</feature>
<dbReference type="PROSITE" id="PS51321">
    <property type="entry name" value="TFIIS_CENTRAL"/>
    <property type="match status" value="1"/>
</dbReference>
<feature type="compositionally biased region" description="Basic residues" evidence="7">
    <location>
        <begin position="165"/>
        <end position="176"/>
    </location>
</feature>
<evidence type="ECO:0000256" key="3">
    <source>
        <dbReference type="ARBA" id="ARBA00021616"/>
    </source>
</evidence>
<dbReference type="STRING" id="1408657.A0A0W4ZQ80"/>
<dbReference type="InterPro" id="IPR003618">
    <property type="entry name" value="TFIIS_cen_dom"/>
</dbReference>
<dbReference type="Gene3D" id="3.30.40.10">
    <property type="entry name" value="Zinc/RING finger domain, C3HC4 (zinc finger)"/>
    <property type="match status" value="1"/>
</dbReference>
<dbReference type="OrthoDB" id="79252at2759"/>
<dbReference type="SUPFAM" id="SSF46942">
    <property type="entry name" value="Elongation factor TFIIS domain 2"/>
    <property type="match status" value="1"/>
</dbReference>
<comment type="similarity">
    <text evidence="2">Belongs to the BYE1 family.</text>
</comment>
<organism evidence="9 10">
    <name type="scientific">Pneumocystis jirovecii (strain RU7)</name>
    <name type="common">Human pneumocystis pneumonia agent</name>
    <dbReference type="NCBI Taxonomy" id="1408657"/>
    <lineage>
        <taxon>Eukaryota</taxon>
        <taxon>Fungi</taxon>
        <taxon>Dikarya</taxon>
        <taxon>Ascomycota</taxon>
        <taxon>Taphrinomycotina</taxon>
        <taxon>Pneumocystomycetes</taxon>
        <taxon>Pneumocystaceae</taxon>
        <taxon>Pneumocystis</taxon>
    </lineage>
</organism>
<dbReference type="VEuPathDB" id="FungiDB:T551_01797"/>
<dbReference type="PROSITE" id="PS01359">
    <property type="entry name" value="ZF_PHD_1"/>
    <property type="match status" value="1"/>
</dbReference>
<feature type="region of interest" description="Disordered" evidence="7">
    <location>
        <begin position="1"/>
        <end position="76"/>
    </location>
</feature>
<feature type="compositionally biased region" description="Basic and acidic residues" evidence="7">
    <location>
        <begin position="242"/>
        <end position="253"/>
    </location>
</feature>
<evidence type="ECO:0000256" key="7">
    <source>
        <dbReference type="SAM" id="MobiDB-lite"/>
    </source>
</evidence>